<proteinExistence type="predicted"/>
<evidence type="ECO:0000313" key="1">
    <source>
        <dbReference type="EMBL" id="AXX98193.1"/>
    </source>
</evidence>
<keyword evidence="2" id="KW-1185">Reference proteome</keyword>
<reference evidence="1 2" key="1">
    <citation type="submission" date="2018-09" db="EMBL/GenBank/DDBJ databases">
        <title>Profundibacter amoris BAR1 gen. nov., sp. nov., a new member of the Roseobacter clade isolated at Lokis Castle Vent Field on the Arctic Mid-Oceanic Ridge.</title>
        <authorList>
            <person name="Le Moine Bauer S."/>
            <person name="Sjoeberg A.G."/>
            <person name="L'Haridon S."/>
            <person name="Stokke R."/>
            <person name="Roalkvam I."/>
            <person name="Steen I.H."/>
            <person name="Dahle H."/>
        </authorList>
    </citation>
    <scope>NUCLEOTIDE SEQUENCE [LARGE SCALE GENOMIC DNA]</scope>
    <source>
        <strain evidence="1 2">BAR1</strain>
    </source>
</reference>
<sequence length="74" mass="8114">MGRKNRNFTTKLARNHAVELTAQDRHFAEKELGRNAVAFRLDATGTRALFKALAEDGDQQVQNSAKGRGASGDK</sequence>
<accession>A0A347UH65</accession>
<dbReference type="RefSeq" id="WP_118942849.1">
    <property type="nucleotide sequence ID" value="NZ_CP032125.1"/>
</dbReference>
<organism evidence="1 2">
    <name type="scientific">Profundibacter amoris</name>
    <dbReference type="NCBI Taxonomy" id="2171755"/>
    <lineage>
        <taxon>Bacteria</taxon>
        <taxon>Pseudomonadati</taxon>
        <taxon>Pseudomonadota</taxon>
        <taxon>Alphaproteobacteria</taxon>
        <taxon>Rhodobacterales</taxon>
        <taxon>Paracoccaceae</taxon>
        <taxon>Profundibacter</taxon>
    </lineage>
</organism>
<evidence type="ECO:0000313" key="2">
    <source>
        <dbReference type="Proteomes" id="UP000261704"/>
    </source>
</evidence>
<dbReference type="Proteomes" id="UP000261704">
    <property type="component" value="Chromosome"/>
</dbReference>
<gene>
    <name evidence="1" type="ORF">BAR1_09770</name>
</gene>
<name>A0A347UH65_9RHOB</name>
<protein>
    <submittedName>
        <fullName evidence="1">Uncharacterized protein</fullName>
    </submittedName>
</protein>
<dbReference type="AlphaFoldDB" id="A0A347UH65"/>
<dbReference type="EMBL" id="CP032125">
    <property type="protein sequence ID" value="AXX98193.1"/>
    <property type="molecule type" value="Genomic_DNA"/>
</dbReference>
<dbReference type="KEGG" id="pamo:BAR1_09770"/>